<gene>
    <name evidence="6" type="ORF">DS745_06125</name>
</gene>
<protein>
    <submittedName>
        <fullName evidence="6">Extracellular solute-binding protein</fullName>
    </submittedName>
</protein>
<accession>A0A4Q0VWG9</accession>
<dbReference type="PANTHER" id="PTHR30061:SF50">
    <property type="entry name" value="MALTOSE_MALTODEXTRIN-BINDING PERIPLASMIC PROTEIN"/>
    <property type="match status" value="1"/>
</dbReference>
<dbReference type="GO" id="GO:1901982">
    <property type="term" value="F:maltose binding"/>
    <property type="evidence" value="ECO:0007669"/>
    <property type="project" value="TreeGrafter"/>
</dbReference>
<evidence type="ECO:0000256" key="2">
    <source>
        <dbReference type="ARBA" id="ARBA00022448"/>
    </source>
</evidence>
<proteinExistence type="inferred from homology"/>
<dbReference type="GO" id="GO:0042956">
    <property type="term" value="P:maltodextrin transmembrane transport"/>
    <property type="evidence" value="ECO:0007669"/>
    <property type="project" value="TreeGrafter"/>
</dbReference>
<dbReference type="SUPFAM" id="SSF53850">
    <property type="entry name" value="Periplasmic binding protein-like II"/>
    <property type="match status" value="1"/>
</dbReference>
<evidence type="ECO:0000313" key="7">
    <source>
        <dbReference type="Proteomes" id="UP000290649"/>
    </source>
</evidence>
<dbReference type="AlphaFoldDB" id="A0A4Q0VWG9"/>
<evidence type="ECO:0000256" key="3">
    <source>
        <dbReference type="ARBA" id="ARBA00022729"/>
    </source>
</evidence>
<feature type="chain" id="PRO_5039476725" evidence="5">
    <location>
        <begin position="23"/>
        <end position="448"/>
    </location>
</feature>
<dbReference type="Proteomes" id="UP000290649">
    <property type="component" value="Unassembled WGS sequence"/>
</dbReference>
<dbReference type="PROSITE" id="PS51257">
    <property type="entry name" value="PROKAR_LIPOPROTEIN"/>
    <property type="match status" value="1"/>
</dbReference>
<dbReference type="PANTHER" id="PTHR30061">
    <property type="entry name" value="MALTOSE-BINDING PERIPLASMIC PROTEIN"/>
    <property type="match status" value="1"/>
</dbReference>
<dbReference type="EMBL" id="QOUX01000023">
    <property type="protein sequence ID" value="RXJ02545.1"/>
    <property type="molecule type" value="Genomic_DNA"/>
</dbReference>
<feature type="signal peptide" evidence="5">
    <location>
        <begin position="1"/>
        <end position="22"/>
    </location>
</feature>
<evidence type="ECO:0000256" key="1">
    <source>
        <dbReference type="ARBA" id="ARBA00008520"/>
    </source>
</evidence>
<keyword evidence="3 5" id="KW-0732">Signal</keyword>
<dbReference type="Gene3D" id="3.40.190.10">
    <property type="entry name" value="Periplasmic binding protein-like II"/>
    <property type="match status" value="2"/>
</dbReference>
<dbReference type="GO" id="GO:0015768">
    <property type="term" value="P:maltose transport"/>
    <property type="evidence" value="ECO:0007669"/>
    <property type="project" value="TreeGrafter"/>
</dbReference>
<comment type="caution">
    <text evidence="6">The sequence shown here is derived from an EMBL/GenBank/DDBJ whole genome shotgun (WGS) entry which is preliminary data.</text>
</comment>
<feature type="region of interest" description="Disordered" evidence="4">
    <location>
        <begin position="25"/>
        <end position="44"/>
    </location>
</feature>
<evidence type="ECO:0000313" key="6">
    <source>
        <dbReference type="EMBL" id="RXJ02545.1"/>
    </source>
</evidence>
<evidence type="ECO:0000256" key="5">
    <source>
        <dbReference type="SAM" id="SignalP"/>
    </source>
</evidence>
<dbReference type="GO" id="GO:0055052">
    <property type="term" value="C:ATP-binding cassette (ABC) transporter complex, substrate-binding subunit-containing"/>
    <property type="evidence" value="ECO:0007669"/>
    <property type="project" value="TreeGrafter"/>
</dbReference>
<dbReference type="Pfam" id="PF13416">
    <property type="entry name" value="SBP_bac_8"/>
    <property type="match status" value="1"/>
</dbReference>
<organism evidence="6 7">
    <name type="scientific">Anaerobacillus alkaliphilus</name>
    <dbReference type="NCBI Taxonomy" id="1548597"/>
    <lineage>
        <taxon>Bacteria</taxon>
        <taxon>Bacillati</taxon>
        <taxon>Bacillota</taxon>
        <taxon>Bacilli</taxon>
        <taxon>Bacillales</taxon>
        <taxon>Bacillaceae</taxon>
        <taxon>Anaerobacillus</taxon>
    </lineage>
</organism>
<name>A0A4Q0VWG9_9BACI</name>
<comment type="similarity">
    <text evidence="1">Belongs to the bacterial solute-binding protein 1 family.</text>
</comment>
<evidence type="ECO:0000256" key="4">
    <source>
        <dbReference type="SAM" id="MobiDB-lite"/>
    </source>
</evidence>
<dbReference type="RefSeq" id="WP_129077391.1">
    <property type="nucleotide sequence ID" value="NZ_QOUX01000023.1"/>
</dbReference>
<dbReference type="OrthoDB" id="9766758at2"/>
<keyword evidence="2" id="KW-0813">Transport</keyword>
<reference evidence="6 7" key="1">
    <citation type="journal article" date="2019" name="Int. J. Syst. Evol. Microbiol.">
        <title>Anaerobacillus alkaliphilus sp. nov., a novel alkaliphilic and moderately halophilic bacterium.</title>
        <authorList>
            <person name="Borsodi A.K."/>
            <person name="Aszalos J.M."/>
            <person name="Bihari P."/>
            <person name="Nagy I."/>
            <person name="Schumann P."/>
            <person name="Sproer C."/>
            <person name="Kovacs A.L."/>
            <person name="Boka K."/>
            <person name="Dobosy P."/>
            <person name="Ovari M."/>
            <person name="Szili-Kovacs T."/>
            <person name="Toth E."/>
        </authorList>
    </citation>
    <scope>NUCLEOTIDE SEQUENCE [LARGE SCALE GENOMIC DNA]</scope>
    <source>
        <strain evidence="6 7">B16-10</strain>
    </source>
</reference>
<keyword evidence="7" id="KW-1185">Reference proteome</keyword>
<sequence length="448" mass="49907">MISKKFLFLSLILVFTVLISVACSSGNSSTEPKEPTDPPTETGEAWKEWKGEITIWDGPRWRDAAENQYHWLEAKAAEFEDLYPGVKVKIVQTPWAEMGDSLSVAIAGRAWPDIAPVDISGSAVSINHIESGVIEAIDPFFTAEELADFYPNALAEYEYNGKHYGVPNSMSVHVMLLNLDIFEEKGVEPPANGKWTYDEFVKKMEALTGDGVYGFSTYILDGYYEAWPFLLMDGGYPLNEDLTEYAFDSPEAISGLQKLVDLKTKYNVAPFEMGGPDVGQTWQEWGNAERRSLAVTPWATWAIAAAQGDNFKTNFMVAEYPSGKLGESVSIGGVGGWVMFAQQDDNKKRMTAEFVKHISSTDEQFVMSQNYGTFPARISTADLDPFADNPEMARAQEITEQAVMLPRHPEWARIDEAIQRELQLALNGEKTAEQALSDARRVVESILK</sequence>
<dbReference type="InterPro" id="IPR006059">
    <property type="entry name" value="SBP"/>
</dbReference>